<evidence type="ECO:0000256" key="6">
    <source>
        <dbReference type="ARBA" id="ARBA00023136"/>
    </source>
</evidence>
<comment type="caution">
    <text evidence="11">The sequence shown here is derived from an EMBL/GenBank/DDBJ whole genome shotgun (WGS) entry which is preliminary data.</text>
</comment>
<dbReference type="FunCoup" id="A0A1Y1U7L2">
    <property type="interactions" value="34"/>
</dbReference>
<sequence>MATEPSHSLNAVDAARDITPKRVPTQSGQRLTPGSSPSRVLTRDNTRDPAPDPSLNQDPNFIRILSTQQSMSAVSEDPELPSEARPPSPPPREGEAPPPVEEVTLSRLGAHYSGLVLASMAGCLIRLGLTALGTYDGHSVYPLLWAQGVGCGVMGFALDRKSEIAKIYPPIYTFLTTGVAGSITTFSSWMLESFLSFSNQDDFNRGGLYDTVDGLAYSFSTWLVALAAVDVGLHFSSIFPPLPTRLQGRRVVAELRAVKVEADGVTEPPQEIGEAGRPTLGDTSTSSSSATATSRGARLSTRGTPSTRTTPSPRTRNPLTGATPVLDTLFISSAFASYLIALLLYFLGPRHWRHEAIFPMLLSPPGAILRFALARINPKQPFIDRFPLGTFIANMLATLVVCSTYVGMRPVSVGSTSTVRCNALYGLEEGFCGCLSTVSTFVVEARAIKKKRWKWIYVGGSVVLGHLFALAIVGGTRWTRGFGSVCA</sequence>
<comment type="similarity">
    <text evidence="7">Belongs to the fluoride channel Fluc/FEX (TC 1.A.43) family.</text>
</comment>
<organism evidence="11 12">
    <name type="scientific">Kockovaella imperatae</name>
    <dbReference type="NCBI Taxonomy" id="4999"/>
    <lineage>
        <taxon>Eukaryota</taxon>
        <taxon>Fungi</taxon>
        <taxon>Dikarya</taxon>
        <taxon>Basidiomycota</taxon>
        <taxon>Agaricomycotina</taxon>
        <taxon>Tremellomycetes</taxon>
        <taxon>Tremellales</taxon>
        <taxon>Cuniculitremaceae</taxon>
        <taxon>Kockovaella</taxon>
    </lineage>
</organism>
<feature type="compositionally biased region" description="Basic and acidic residues" evidence="9">
    <location>
        <begin position="41"/>
        <end position="50"/>
    </location>
</feature>
<evidence type="ECO:0000256" key="2">
    <source>
        <dbReference type="ARBA" id="ARBA00004651"/>
    </source>
</evidence>
<feature type="transmembrane region" description="Helical" evidence="10">
    <location>
        <begin position="324"/>
        <end position="344"/>
    </location>
</feature>
<keyword evidence="4 10" id="KW-0812">Transmembrane</keyword>
<dbReference type="OrthoDB" id="409792at2759"/>
<name>A0A1Y1U7L2_9TREE</name>
<keyword evidence="6 10" id="KW-0472">Membrane</keyword>
<evidence type="ECO:0000313" key="12">
    <source>
        <dbReference type="Proteomes" id="UP000193218"/>
    </source>
</evidence>
<feature type="transmembrane region" description="Helical" evidence="10">
    <location>
        <begin position="215"/>
        <end position="239"/>
    </location>
</feature>
<dbReference type="PANTHER" id="PTHR28259">
    <property type="entry name" value="FLUORIDE EXPORT PROTEIN 1-RELATED"/>
    <property type="match status" value="1"/>
</dbReference>
<evidence type="ECO:0000256" key="5">
    <source>
        <dbReference type="ARBA" id="ARBA00022989"/>
    </source>
</evidence>
<dbReference type="InterPro" id="IPR003691">
    <property type="entry name" value="FluC"/>
</dbReference>
<dbReference type="STRING" id="4999.A0A1Y1U7L2"/>
<accession>A0A1Y1U7L2</accession>
<feature type="region of interest" description="Disordered" evidence="9">
    <location>
        <begin position="264"/>
        <end position="320"/>
    </location>
</feature>
<feature type="compositionally biased region" description="Polar residues" evidence="9">
    <location>
        <begin position="24"/>
        <end position="39"/>
    </location>
</feature>
<dbReference type="PANTHER" id="PTHR28259:SF1">
    <property type="entry name" value="FLUORIDE EXPORT PROTEIN 1-RELATED"/>
    <property type="match status" value="1"/>
</dbReference>
<evidence type="ECO:0000256" key="8">
    <source>
        <dbReference type="ARBA" id="ARBA00035585"/>
    </source>
</evidence>
<evidence type="ECO:0000256" key="1">
    <source>
        <dbReference type="ARBA" id="ARBA00002598"/>
    </source>
</evidence>
<dbReference type="Pfam" id="PF02537">
    <property type="entry name" value="CRCB"/>
    <property type="match status" value="2"/>
</dbReference>
<dbReference type="GeneID" id="33558885"/>
<feature type="region of interest" description="Disordered" evidence="9">
    <location>
        <begin position="1"/>
        <end position="99"/>
    </location>
</feature>
<evidence type="ECO:0000256" key="7">
    <source>
        <dbReference type="ARBA" id="ARBA00035120"/>
    </source>
</evidence>
<feature type="transmembrane region" description="Helical" evidence="10">
    <location>
        <begin position="356"/>
        <end position="374"/>
    </location>
</feature>
<feature type="transmembrane region" description="Helical" evidence="10">
    <location>
        <begin position="171"/>
        <end position="195"/>
    </location>
</feature>
<dbReference type="Proteomes" id="UP000193218">
    <property type="component" value="Unassembled WGS sequence"/>
</dbReference>
<feature type="transmembrane region" description="Helical" evidence="10">
    <location>
        <begin position="141"/>
        <end position="159"/>
    </location>
</feature>
<keyword evidence="5 10" id="KW-1133">Transmembrane helix</keyword>
<proteinExistence type="inferred from homology"/>
<evidence type="ECO:0000256" key="10">
    <source>
        <dbReference type="SAM" id="Phobius"/>
    </source>
</evidence>
<feature type="compositionally biased region" description="Pro residues" evidence="9">
    <location>
        <begin position="84"/>
        <end position="99"/>
    </location>
</feature>
<comment type="subcellular location">
    <subcellularLocation>
        <location evidence="2">Cell membrane</location>
        <topology evidence="2">Multi-pass membrane protein</topology>
    </subcellularLocation>
</comment>
<protein>
    <submittedName>
        <fullName evidence="11">CrcB-like protein-domain-containing protein</fullName>
    </submittedName>
</protein>
<dbReference type="AlphaFoldDB" id="A0A1Y1U7L2"/>
<evidence type="ECO:0000313" key="11">
    <source>
        <dbReference type="EMBL" id="ORX34021.1"/>
    </source>
</evidence>
<keyword evidence="12" id="KW-1185">Reference proteome</keyword>
<dbReference type="EMBL" id="NBSH01000016">
    <property type="protein sequence ID" value="ORX34021.1"/>
    <property type="molecule type" value="Genomic_DNA"/>
</dbReference>
<gene>
    <name evidence="11" type="ORF">BD324DRAFT_638052</name>
</gene>
<comment type="catalytic activity">
    <reaction evidence="8">
        <text>fluoride(in) = fluoride(out)</text>
        <dbReference type="Rhea" id="RHEA:76159"/>
        <dbReference type="ChEBI" id="CHEBI:17051"/>
    </reaction>
    <physiologicalReaction direction="left-to-right" evidence="8">
        <dbReference type="Rhea" id="RHEA:76160"/>
    </physiologicalReaction>
</comment>
<comment type="function">
    <text evidence="1">Fluoride channel required for the rapid expulsion of cytoplasmic fluoride.</text>
</comment>
<dbReference type="GO" id="GO:1903425">
    <property type="term" value="F:fluoride transmembrane transporter activity"/>
    <property type="evidence" value="ECO:0007669"/>
    <property type="project" value="TreeGrafter"/>
</dbReference>
<keyword evidence="3" id="KW-1003">Cell membrane</keyword>
<dbReference type="GO" id="GO:0005886">
    <property type="term" value="C:plasma membrane"/>
    <property type="evidence" value="ECO:0007669"/>
    <property type="project" value="UniProtKB-SubCell"/>
</dbReference>
<feature type="transmembrane region" description="Helical" evidence="10">
    <location>
        <begin position="386"/>
        <end position="408"/>
    </location>
</feature>
<evidence type="ECO:0000256" key="9">
    <source>
        <dbReference type="SAM" id="MobiDB-lite"/>
    </source>
</evidence>
<reference evidence="11 12" key="1">
    <citation type="submission" date="2017-03" db="EMBL/GenBank/DDBJ databases">
        <title>Widespread Adenine N6-methylation of Active Genes in Fungi.</title>
        <authorList>
            <consortium name="DOE Joint Genome Institute"/>
            <person name="Mondo S.J."/>
            <person name="Dannebaum R.O."/>
            <person name="Kuo R.C."/>
            <person name="Louie K.B."/>
            <person name="Bewick A.J."/>
            <person name="Labutti K."/>
            <person name="Haridas S."/>
            <person name="Kuo A."/>
            <person name="Salamov A."/>
            <person name="Ahrendt S.R."/>
            <person name="Lau R."/>
            <person name="Bowen B.P."/>
            <person name="Lipzen A."/>
            <person name="Sullivan W."/>
            <person name="Andreopoulos W.B."/>
            <person name="Clum A."/>
            <person name="Lindquist E."/>
            <person name="Daum C."/>
            <person name="Northen T.R."/>
            <person name="Ramamoorthy G."/>
            <person name="Schmitz R.J."/>
            <person name="Gryganskyi A."/>
            <person name="Culley D."/>
            <person name="Magnuson J."/>
            <person name="James T.Y."/>
            <person name="O'Malley M.A."/>
            <person name="Stajich J.E."/>
            <person name="Spatafora J.W."/>
            <person name="Visel A."/>
            <person name="Grigoriev I.V."/>
        </authorList>
    </citation>
    <scope>NUCLEOTIDE SEQUENCE [LARGE SCALE GENOMIC DNA]</scope>
    <source>
        <strain evidence="11 12">NRRL Y-17943</strain>
    </source>
</reference>
<feature type="compositionally biased region" description="Polar residues" evidence="9">
    <location>
        <begin position="54"/>
        <end position="73"/>
    </location>
</feature>
<feature type="transmembrane region" description="Helical" evidence="10">
    <location>
        <begin position="115"/>
        <end position="135"/>
    </location>
</feature>
<feature type="compositionally biased region" description="Low complexity" evidence="9">
    <location>
        <begin position="279"/>
        <end position="320"/>
    </location>
</feature>
<evidence type="ECO:0000256" key="3">
    <source>
        <dbReference type="ARBA" id="ARBA00022475"/>
    </source>
</evidence>
<dbReference type="RefSeq" id="XP_021868309.1">
    <property type="nucleotide sequence ID" value="XM_022017076.1"/>
</dbReference>
<feature type="transmembrane region" description="Helical" evidence="10">
    <location>
        <begin position="455"/>
        <end position="474"/>
    </location>
</feature>
<feature type="transmembrane region" description="Helical" evidence="10">
    <location>
        <begin position="423"/>
        <end position="443"/>
    </location>
</feature>
<evidence type="ECO:0000256" key="4">
    <source>
        <dbReference type="ARBA" id="ARBA00022692"/>
    </source>
</evidence>
<dbReference type="InParanoid" id="A0A1Y1U7L2"/>